<dbReference type="Proteomes" id="UP000596049">
    <property type="component" value="Chromosome"/>
</dbReference>
<keyword evidence="2" id="KW-1185">Reference proteome</keyword>
<accession>A0ABX7ANQ0</accession>
<protein>
    <submittedName>
        <fullName evidence="1">Uncharacterized protein</fullName>
    </submittedName>
</protein>
<sequence length="49" mass="5439">MSNDVVYEGDIVIINDKEKISSSENRKALENGVPYFVTKLGVSKGAFLY</sequence>
<gene>
    <name evidence="1" type="ORF">FJQ98_16445</name>
</gene>
<evidence type="ECO:0000313" key="2">
    <source>
        <dbReference type="Proteomes" id="UP000596049"/>
    </source>
</evidence>
<organism evidence="1 2">
    <name type="scientific">Lysinibacillus agricola</name>
    <dbReference type="NCBI Taxonomy" id="2590012"/>
    <lineage>
        <taxon>Bacteria</taxon>
        <taxon>Bacillati</taxon>
        <taxon>Bacillota</taxon>
        <taxon>Bacilli</taxon>
        <taxon>Bacillales</taxon>
        <taxon>Bacillaceae</taxon>
        <taxon>Lysinibacillus</taxon>
    </lineage>
</organism>
<dbReference type="RefSeq" id="WP_158003048.1">
    <property type="nucleotide sequence ID" value="NZ_CP067341.1"/>
</dbReference>
<proteinExistence type="predicted"/>
<evidence type="ECO:0000313" key="1">
    <source>
        <dbReference type="EMBL" id="QQP10835.1"/>
    </source>
</evidence>
<reference evidence="1 2" key="1">
    <citation type="submission" date="2020-01" db="EMBL/GenBank/DDBJ databases">
        <authorList>
            <person name="Liu G."/>
            <person name="Liu B."/>
        </authorList>
    </citation>
    <scope>NUCLEOTIDE SEQUENCE [LARGE SCALE GENOMIC DNA]</scope>
    <source>
        <strain evidence="1 2">FJAT-51161</strain>
    </source>
</reference>
<dbReference type="EMBL" id="CP067341">
    <property type="protein sequence ID" value="QQP10835.1"/>
    <property type="molecule type" value="Genomic_DNA"/>
</dbReference>
<name>A0ABX7ANQ0_9BACI</name>